<evidence type="ECO:0000256" key="4">
    <source>
        <dbReference type="ARBA" id="ARBA00022490"/>
    </source>
</evidence>
<feature type="compositionally biased region" description="Basic and acidic residues" evidence="6">
    <location>
        <begin position="148"/>
        <end position="157"/>
    </location>
</feature>
<proteinExistence type="inferred from homology"/>
<evidence type="ECO:0000256" key="5">
    <source>
        <dbReference type="ARBA" id="ARBA00023172"/>
    </source>
</evidence>
<accession>A0A7Y7ZF73</accession>
<dbReference type="GO" id="GO:0000018">
    <property type="term" value="P:regulation of DNA recombination"/>
    <property type="evidence" value="ECO:0007669"/>
    <property type="project" value="TreeGrafter"/>
</dbReference>
<comment type="caution">
    <text evidence="7">The sequence shown here is derived from an EMBL/GenBank/DDBJ whole genome shotgun (WGS) entry which is preliminary data.</text>
</comment>
<dbReference type="EMBL" id="JACARV010000107">
    <property type="protein sequence ID" value="NWC83881.1"/>
    <property type="molecule type" value="Genomic_DNA"/>
</dbReference>
<dbReference type="GO" id="GO:0003690">
    <property type="term" value="F:double-stranded DNA binding"/>
    <property type="evidence" value="ECO:0007669"/>
    <property type="project" value="TreeGrafter"/>
</dbReference>
<dbReference type="GO" id="GO:0043590">
    <property type="term" value="C:bacterial nucleoid"/>
    <property type="evidence" value="ECO:0007669"/>
    <property type="project" value="TreeGrafter"/>
</dbReference>
<evidence type="ECO:0000256" key="6">
    <source>
        <dbReference type="SAM" id="MobiDB-lite"/>
    </source>
</evidence>
<evidence type="ECO:0000313" key="7">
    <source>
        <dbReference type="EMBL" id="NWC83881.1"/>
    </source>
</evidence>
<comment type="subcellular location">
    <subcellularLocation>
        <location evidence="1">Cytoplasm</location>
        <location evidence="1">Nucleoid</location>
    </subcellularLocation>
</comment>
<evidence type="ECO:0000313" key="8">
    <source>
        <dbReference type="Proteomes" id="UP000542695"/>
    </source>
</evidence>
<organism evidence="7 8">
    <name type="scientific">Pseudomonas putida</name>
    <name type="common">Arthrobacter siderocapsulatus</name>
    <dbReference type="NCBI Taxonomy" id="303"/>
    <lineage>
        <taxon>Bacteria</taxon>
        <taxon>Pseudomonadati</taxon>
        <taxon>Pseudomonadota</taxon>
        <taxon>Gammaproteobacteria</taxon>
        <taxon>Pseudomonadales</taxon>
        <taxon>Pseudomonadaceae</taxon>
        <taxon>Pseudomonas</taxon>
    </lineage>
</organism>
<dbReference type="PANTHER" id="PTHR38103:SF1">
    <property type="entry name" value="RECOMBINATION-ASSOCIATED PROTEIN RDGC"/>
    <property type="match status" value="1"/>
</dbReference>
<comment type="similarity">
    <text evidence="2">Belongs to the RdgC family.</text>
</comment>
<keyword evidence="5" id="KW-0233">DNA recombination</keyword>
<feature type="region of interest" description="Disordered" evidence="6">
    <location>
        <begin position="138"/>
        <end position="157"/>
    </location>
</feature>
<evidence type="ECO:0000256" key="1">
    <source>
        <dbReference type="ARBA" id="ARBA00004453"/>
    </source>
</evidence>
<keyword evidence="4" id="KW-0963">Cytoplasm</keyword>
<dbReference type="RefSeq" id="WP_177011241.1">
    <property type="nucleotide sequence ID" value="NZ_JACARV010000107.1"/>
</dbReference>
<sequence length="157" mass="16890">MASDEVLNHLQAGKVVTKLKLAFEDQLSFILQDNMQIKSLRLEDLLREQAVKDGGDDAASQFTATLVLSILTLPALLPNRFEALGGEELAGAIEAAVEPIQSAAASSELALLDAAERFVTERKAIRLRDPAQIQGRIKLGGPLGRSTGGERCRLRNG</sequence>
<dbReference type="PANTHER" id="PTHR38103">
    <property type="entry name" value="RECOMBINATION-ASSOCIATED PROTEIN RDGC"/>
    <property type="match status" value="1"/>
</dbReference>
<protein>
    <recommendedName>
        <fullName evidence="3">Recombination-associated protein RdgC</fullName>
    </recommendedName>
</protein>
<dbReference type="InterPro" id="IPR007476">
    <property type="entry name" value="RdgC"/>
</dbReference>
<dbReference type="Proteomes" id="UP000542695">
    <property type="component" value="Unassembled WGS sequence"/>
</dbReference>
<reference evidence="7 8" key="1">
    <citation type="submission" date="2020-04" db="EMBL/GenBank/DDBJ databases">
        <title>Molecular characterization of pseudomonads from Agaricus bisporus reveal novel blotch 2 pathogens in Western Europe.</title>
        <authorList>
            <person name="Taparia T."/>
            <person name="Krijger M."/>
            <person name="Haynes E."/>
            <person name="Elpinstone J.G."/>
            <person name="Noble R."/>
            <person name="Van Der Wolf J."/>
        </authorList>
    </citation>
    <scope>NUCLEOTIDE SEQUENCE [LARGE SCALE GENOMIC DNA]</scope>
    <source>
        <strain evidence="7 8">P7765</strain>
    </source>
</reference>
<dbReference type="AlphaFoldDB" id="A0A7Y7ZF73"/>
<name>A0A7Y7ZF73_PSEPU</name>
<gene>
    <name evidence="7" type="primary">rdgC</name>
    <name evidence="7" type="ORF">HX798_26870</name>
</gene>
<dbReference type="GO" id="GO:0006310">
    <property type="term" value="P:DNA recombination"/>
    <property type="evidence" value="ECO:0007669"/>
    <property type="project" value="UniProtKB-KW"/>
</dbReference>
<dbReference type="Pfam" id="PF04381">
    <property type="entry name" value="RdgC"/>
    <property type="match status" value="1"/>
</dbReference>
<evidence type="ECO:0000256" key="2">
    <source>
        <dbReference type="ARBA" id="ARBA00008657"/>
    </source>
</evidence>
<evidence type="ECO:0000256" key="3">
    <source>
        <dbReference type="ARBA" id="ARBA00022296"/>
    </source>
</evidence>